<evidence type="ECO:0000256" key="4">
    <source>
        <dbReference type="HAMAP-Rule" id="MF_00925"/>
    </source>
</evidence>
<dbReference type="InterPro" id="IPR037873">
    <property type="entry name" value="BamE-like"/>
</dbReference>
<dbReference type="InterPro" id="IPR026592">
    <property type="entry name" value="BamE"/>
</dbReference>
<keyword evidence="4" id="KW-0564">Palmitate</keyword>
<dbReference type="PROSITE" id="PS51257">
    <property type="entry name" value="PROKAR_LIPOPROTEIN"/>
    <property type="match status" value="1"/>
</dbReference>
<proteinExistence type="inferred from homology"/>
<feature type="domain" description="Outer membrane protein assembly factor BamE" evidence="6">
    <location>
        <begin position="32"/>
        <end position="98"/>
    </location>
</feature>
<dbReference type="Gene3D" id="3.30.1450.10">
    <property type="match status" value="1"/>
</dbReference>
<evidence type="ECO:0000256" key="1">
    <source>
        <dbReference type="ARBA" id="ARBA00022729"/>
    </source>
</evidence>
<gene>
    <name evidence="4" type="primary">bamE</name>
    <name evidence="7" type="ORF">I9W95_13135</name>
</gene>
<comment type="similarity">
    <text evidence="4">Belongs to the BamE family.</text>
</comment>
<accession>A0ABS7ZRZ9</accession>
<comment type="subcellular location">
    <subcellularLocation>
        <location evidence="4">Cell outer membrane</location>
        <topology evidence="4">Lipid-anchor</topology>
    </subcellularLocation>
</comment>
<protein>
    <recommendedName>
        <fullName evidence="4">Outer membrane protein assembly factor BamE</fullName>
    </recommendedName>
</protein>
<evidence type="ECO:0000313" key="7">
    <source>
        <dbReference type="EMBL" id="MCA6064552.1"/>
    </source>
</evidence>
<comment type="subunit">
    <text evidence="4">Part of the Bam complex.</text>
</comment>
<name>A0ABS7ZRZ9_9GAMM</name>
<dbReference type="InterPro" id="IPR007450">
    <property type="entry name" value="BamE_dom"/>
</dbReference>
<evidence type="ECO:0000256" key="5">
    <source>
        <dbReference type="SAM" id="MobiDB-lite"/>
    </source>
</evidence>
<dbReference type="Proteomes" id="UP000714380">
    <property type="component" value="Unassembled WGS sequence"/>
</dbReference>
<dbReference type="PANTHER" id="PTHR37482">
    <property type="entry name" value="OUTER MEMBRANE PROTEIN ASSEMBLY FACTOR BAME"/>
    <property type="match status" value="1"/>
</dbReference>
<dbReference type="Pfam" id="PF04355">
    <property type="entry name" value="BamE"/>
    <property type="match status" value="1"/>
</dbReference>
<feature type="region of interest" description="Disordered" evidence="5">
    <location>
        <begin position="103"/>
        <end position="133"/>
    </location>
</feature>
<sequence>MKRASILTVLLGFATLTGCSFPGVYKLNVQQGNIVTADMLSQLKPGMTQRQVRYVMGNPVIQTPFDSNRWDYIYTLEKRDEIVEQYHISVFFDAAGNYSHYTGSLPADKATEDDTSSVPQEERSNDSVVNPES</sequence>
<keyword evidence="8" id="KW-1185">Reference proteome</keyword>
<organism evidence="7 8">
    <name type="scientific">Thalassolituus marinus</name>
    <dbReference type="NCBI Taxonomy" id="671053"/>
    <lineage>
        <taxon>Bacteria</taxon>
        <taxon>Pseudomonadati</taxon>
        <taxon>Pseudomonadota</taxon>
        <taxon>Gammaproteobacteria</taxon>
        <taxon>Oceanospirillales</taxon>
        <taxon>Oceanospirillaceae</taxon>
        <taxon>Thalassolituus</taxon>
    </lineage>
</organism>
<keyword evidence="4" id="KW-0449">Lipoprotein</keyword>
<dbReference type="HAMAP" id="MF_00925">
    <property type="entry name" value="OM_assembly_BamE"/>
    <property type="match status" value="1"/>
</dbReference>
<evidence type="ECO:0000259" key="6">
    <source>
        <dbReference type="Pfam" id="PF04355"/>
    </source>
</evidence>
<keyword evidence="1 4" id="KW-0732">Signal</keyword>
<comment type="function">
    <text evidence="4">Part of the outer membrane protein assembly complex, which is involved in assembly and insertion of beta-barrel proteins into the outer membrane.</text>
</comment>
<reference evidence="7 8" key="1">
    <citation type="submission" date="2020-12" db="EMBL/GenBank/DDBJ databases">
        <title>Novel Thalassolituus-related marine hydrocarbonoclastic bacteria mediated algae-derived hydrocarbons mineralization in twilight zone of the northern South China Sea.</title>
        <authorList>
            <person name="Dong C."/>
        </authorList>
    </citation>
    <scope>NUCLEOTIDE SEQUENCE [LARGE SCALE GENOMIC DNA]</scope>
    <source>
        <strain evidence="7 8">IMCC1826</strain>
    </source>
</reference>
<keyword evidence="3 4" id="KW-0998">Cell outer membrane</keyword>
<evidence type="ECO:0000256" key="3">
    <source>
        <dbReference type="ARBA" id="ARBA00023237"/>
    </source>
</evidence>
<evidence type="ECO:0000256" key="2">
    <source>
        <dbReference type="ARBA" id="ARBA00023136"/>
    </source>
</evidence>
<keyword evidence="2 4" id="KW-0472">Membrane</keyword>
<evidence type="ECO:0000313" key="8">
    <source>
        <dbReference type="Proteomes" id="UP000714380"/>
    </source>
</evidence>
<comment type="caution">
    <text evidence="7">The sequence shown here is derived from an EMBL/GenBank/DDBJ whole genome shotgun (WGS) entry which is preliminary data.</text>
</comment>
<dbReference type="EMBL" id="JAEDAH010000088">
    <property type="protein sequence ID" value="MCA6064552.1"/>
    <property type="molecule type" value="Genomic_DNA"/>
</dbReference>
<dbReference type="PANTHER" id="PTHR37482:SF1">
    <property type="entry name" value="OUTER MEMBRANE PROTEIN ASSEMBLY FACTOR BAME"/>
    <property type="match status" value="1"/>
</dbReference>